<dbReference type="Gramene" id="CDP18363">
    <property type="protein sequence ID" value="CDP18363"/>
    <property type="gene ID" value="GSCOC_T00013601001"/>
</dbReference>
<dbReference type="InterPro" id="IPR032675">
    <property type="entry name" value="LRR_dom_sf"/>
</dbReference>
<evidence type="ECO:0000313" key="3">
    <source>
        <dbReference type="Proteomes" id="UP000295252"/>
    </source>
</evidence>
<dbReference type="Proteomes" id="UP000295252">
    <property type="component" value="Unassembled WGS sequence"/>
</dbReference>
<dbReference type="OMA" id="ISWMENL"/>
<proteinExistence type="predicted"/>
<name>A0A068VF85_COFCA</name>
<dbReference type="SUPFAM" id="SSF52058">
    <property type="entry name" value="L domain-like"/>
    <property type="match status" value="1"/>
</dbReference>
<keyword evidence="1" id="KW-0611">Plant defense</keyword>
<dbReference type="PANTHER" id="PTHR36766:SF70">
    <property type="entry name" value="DISEASE RESISTANCE PROTEIN RGA4"/>
    <property type="match status" value="1"/>
</dbReference>
<sequence length="253" mass="28240">MGNITALSESLWRHHHQRNQTISLGIIDCPKLIGELPRQLSSLQRLEIGGCHKLVLPNGQLGIFQGDVKQFSSLSVLKISWMENLKELCRELNKLASPEYLEIYNCGFILPFPMSYLPASLKTLVCDTCRNLELESETWQSGSLESLGLNGCRSLKALSLGSFHILTEISPSNCTKLEQMEALLPSLRYLSIYDCPEIEYFSEEGLPSGIQSLVKLCSKKNLKMLSCSGLGNLTSLENLKISFCIRLLSLPED</sequence>
<organism evidence="2 3">
    <name type="scientific">Coffea canephora</name>
    <name type="common">Robusta coffee</name>
    <dbReference type="NCBI Taxonomy" id="49390"/>
    <lineage>
        <taxon>Eukaryota</taxon>
        <taxon>Viridiplantae</taxon>
        <taxon>Streptophyta</taxon>
        <taxon>Embryophyta</taxon>
        <taxon>Tracheophyta</taxon>
        <taxon>Spermatophyta</taxon>
        <taxon>Magnoliopsida</taxon>
        <taxon>eudicotyledons</taxon>
        <taxon>Gunneridae</taxon>
        <taxon>Pentapetalae</taxon>
        <taxon>asterids</taxon>
        <taxon>lamiids</taxon>
        <taxon>Gentianales</taxon>
        <taxon>Rubiaceae</taxon>
        <taxon>Ixoroideae</taxon>
        <taxon>Gardenieae complex</taxon>
        <taxon>Bertiereae - Coffeeae clade</taxon>
        <taxon>Coffeeae</taxon>
        <taxon>Coffea</taxon>
    </lineage>
</organism>
<dbReference type="PANTHER" id="PTHR36766">
    <property type="entry name" value="PLANT BROAD-SPECTRUM MILDEW RESISTANCE PROTEIN RPW8"/>
    <property type="match status" value="1"/>
</dbReference>
<dbReference type="InParanoid" id="A0A068VF85"/>
<reference evidence="3" key="1">
    <citation type="journal article" date="2014" name="Science">
        <title>The coffee genome provides insight into the convergent evolution of caffeine biosynthesis.</title>
        <authorList>
            <person name="Denoeud F."/>
            <person name="Carretero-Paulet L."/>
            <person name="Dereeper A."/>
            <person name="Droc G."/>
            <person name="Guyot R."/>
            <person name="Pietrella M."/>
            <person name="Zheng C."/>
            <person name="Alberti A."/>
            <person name="Anthony F."/>
            <person name="Aprea G."/>
            <person name="Aury J.M."/>
            <person name="Bento P."/>
            <person name="Bernard M."/>
            <person name="Bocs S."/>
            <person name="Campa C."/>
            <person name="Cenci A."/>
            <person name="Combes M.C."/>
            <person name="Crouzillat D."/>
            <person name="Da Silva C."/>
            <person name="Daddiego L."/>
            <person name="De Bellis F."/>
            <person name="Dussert S."/>
            <person name="Garsmeur O."/>
            <person name="Gayraud T."/>
            <person name="Guignon V."/>
            <person name="Jahn K."/>
            <person name="Jamilloux V."/>
            <person name="Joet T."/>
            <person name="Labadie K."/>
            <person name="Lan T."/>
            <person name="Leclercq J."/>
            <person name="Lepelley M."/>
            <person name="Leroy T."/>
            <person name="Li L.T."/>
            <person name="Librado P."/>
            <person name="Lopez L."/>
            <person name="Munoz A."/>
            <person name="Noel B."/>
            <person name="Pallavicini A."/>
            <person name="Perrotta G."/>
            <person name="Poncet V."/>
            <person name="Pot D."/>
            <person name="Priyono X."/>
            <person name="Rigoreau M."/>
            <person name="Rouard M."/>
            <person name="Rozas J."/>
            <person name="Tranchant-Dubreuil C."/>
            <person name="VanBuren R."/>
            <person name="Zhang Q."/>
            <person name="Andrade A.C."/>
            <person name="Argout X."/>
            <person name="Bertrand B."/>
            <person name="de Kochko A."/>
            <person name="Graziosi G."/>
            <person name="Henry R.J."/>
            <person name="Jayarama X."/>
            <person name="Ming R."/>
            <person name="Nagai C."/>
            <person name="Rounsley S."/>
            <person name="Sankoff D."/>
            <person name="Giuliano G."/>
            <person name="Albert V.A."/>
            <person name="Wincker P."/>
            <person name="Lashermes P."/>
        </authorList>
    </citation>
    <scope>NUCLEOTIDE SEQUENCE [LARGE SCALE GENOMIC DNA]</scope>
    <source>
        <strain evidence="3">cv. DH200-94</strain>
    </source>
</reference>
<dbReference type="AlphaFoldDB" id="A0A068VF85"/>
<accession>A0A068VF85</accession>
<evidence type="ECO:0000256" key="1">
    <source>
        <dbReference type="ARBA" id="ARBA00022821"/>
    </source>
</evidence>
<dbReference type="EMBL" id="HG739314">
    <property type="protein sequence ID" value="CDP18363.1"/>
    <property type="molecule type" value="Genomic_DNA"/>
</dbReference>
<evidence type="ECO:0000313" key="2">
    <source>
        <dbReference type="EMBL" id="CDP18363.1"/>
    </source>
</evidence>
<keyword evidence="3" id="KW-1185">Reference proteome</keyword>
<protein>
    <submittedName>
        <fullName evidence="2">DH200=94 genomic scaffold, scaffold_230</fullName>
    </submittedName>
</protein>
<dbReference type="Gene3D" id="3.80.10.10">
    <property type="entry name" value="Ribonuclease Inhibitor"/>
    <property type="match status" value="2"/>
</dbReference>
<gene>
    <name evidence="2" type="ORF">GSCOC_T00013601001</name>
</gene>
<dbReference type="GO" id="GO:0006952">
    <property type="term" value="P:defense response"/>
    <property type="evidence" value="ECO:0007669"/>
    <property type="project" value="UniProtKB-KW"/>
</dbReference>
<dbReference type="PhylomeDB" id="A0A068VF85"/>